<dbReference type="InterPro" id="IPR027417">
    <property type="entry name" value="P-loop_NTPase"/>
</dbReference>
<dbReference type="InterPro" id="IPR000863">
    <property type="entry name" value="Sulfotransferase_dom"/>
</dbReference>
<protein>
    <recommendedName>
        <fullName evidence="3">Sulfotransferase</fullName>
        <ecNumber evidence="3">2.8.2.-</ecNumber>
    </recommendedName>
</protein>
<dbReference type="PANTHER" id="PTHR11783">
    <property type="entry name" value="SULFOTRANSFERASE SULT"/>
    <property type="match status" value="1"/>
</dbReference>
<dbReference type="SUPFAM" id="SSF52540">
    <property type="entry name" value="P-loop containing nucleoside triphosphate hydrolases"/>
    <property type="match status" value="1"/>
</dbReference>
<evidence type="ECO:0000313" key="6">
    <source>
        <dbReference type="Proteomes" id="UP000008144"/>
    </source>
</evidence>
<dbReference type="InParanoid" id="F6SAU0"/>
<dbReference type="Proteomes" id="UP000008144">
    <property type="component" value="Chromosome 1"/>
</dbReference>
<reference evidence="5" key="3">
    <citation type="submission" date="2025-08" db="UniProtKB">
        <authorList>
            <consortium name="Ensembl"/>
        </authorList>
    </citation>
    <scope>IDENTIFICATION</scope>
</reference>
<evidence type="ECO:0000313" key="5">
    <source>
        <dbReference type="Ensembl" id="ENSCINP00000014379.3"/>
    </source>
</evidence>
<proteinExistence type="inferred from homology"/>
<dbReference type="Gene3D" id="3.40.50.300">
    <property type="entry name" value="P-loop containing nucleotide triphosphate hydrolases"/>
    <property type="match status" value="1"/>
</dbReference>
<dbReference type="GO" id="GO:0008146">
    <property type="term" value="F:sulfotransferase activity"/>
    <property type="evidence" value="ECO:0000318"/>
    <property type="project" value="GO_Central"/>
</dbReference>
<dbReference type="EC" id="2.8.2.-" evidence="3"/>
<evidence type="ECO:0000259" key="4">
    <source>
        <dbReference type="Pfam" id="PF00685"/>
    </source>
</evidence>
<dbReference type="AlphaFoldDB" id="F6SAU0"/>
<evidence type="ECO:0000256" key="2">
    <source>
        <dbReference type="ARBA" id="ARBA00022679"/>
    </source>
</evidence>
<dbReference type="Pfam" id="PF00685">
    <property type="entry name" value="Sulfotransfer_1"/>
    <property type="match status" value="1"/>
</dbReference>
<dbReference type="HOGENOM" id="CLU_027239_1_2_1"/>
<dbReference type="GeneTree" id="ENSGT00940000163815"/>
<dbReference type="EMBL" id="EAAA01000420">
    <property type="status" value="NOT_ANNOTATED_CDS"/>
    <property type="molecule type" value="Genomic_DNA"/>
</dbReference>
<dbReference type="Ensembl" id="ENSCINT00000014379.3">
    <property type="protein sequence ID" value="ENSCINP00000014379.3"/>
    <property type="gene ID" value="ENSCING00000006999.3"/>
</dbReference>
<reference evidence="5" key="2">
    <citation type="journal article" date="2008" name="Genome Biol.">
        <title>Improved genome assembly and evidence-based global gene model set for the chordate Ciona intestinalis: new insight into intron and operon populations.</title>
        <authorList>
            <person name="Satou Y."/>
            <person name="Mineta K."/>
            <person name="Ogasawara M."/>
            <person name="Sasakura Y."/>
            <person name="Shoguchi E."/>
            <person name="Ueno K."/>
            <person name="Yamada L."/>
            <person name="Matsumoto J."/>
            <person name="Wasserscheid J."/>
            <person name="Dewar K."/>
            <person name="Wiley G.B."/>
            <person name="Macmil S.L."/>
            <person name="Roe B.A."/>
            <person name="Zeller R.W."/>
            <person name="Hastings K.E."/>
            <person name="Lemaire P."/>
            <person name="Lindquist E."/>
            <person name="Endo T."/>
            <person name="Hotta K."/>
            <person name="Inaba K."/>
        </authorList>
    </citation>
    <scope>NUCLEOTIDE SEQUENCE [LARGE SCALE GENOMIC DNA]</scope>
    <source>
        <strain evidence="5">wild type</strain>
    </source>
</reference>
<dbReference type="GO" id="GO:0005737">
    <property type="term" value="C:cytoplasm"/>
    <property type="evidence" value="ECO:0000318"/>
    <property type="project" value="GO_Central"/>
</dbReference>
<organism evidence="5 6">
    <name type="scientific">Ciona intestinalis</name>
    <name type="common">Transparent sea squirt</name>
    <name type="synonym">Ascidia intestinalis</name>
    <dbReference type="NCBI Taxonomy" id="7719"/>
    <lineage>
        <taxon>Eukaryota</taxon>
        <taxon>Metazoa</taxon>
        <taxon>Chordata</taxon>
        <taxon>Tunicata</taxon>
        <taxon>Ascidiacea</taxon>
        <taxon>Phlebobranchia</taxon>
        <taxon>Cionidae</taxon>
        <taxon>Ciona</taxon>
    </lineage>
</organism>
<reference evidence="6" key="1">
    <citation type="journal article" date="2002" name="Science">
        <title>The draft genome of Ciona intestinalis: insights into chordate and vertebrate origins.</title>
        <authorList>
            <person name="Dehal P."/>
            <person name="Satou Y."/>
            <person name="Campbell R.K."/>
            <person name="Chapman J."/>
            <person name="Degnan B."/>
            <person name="De Tomaso A."/>
            <person name="Davidson B."/>
            <person name="Di Gregorio A."/>
            <person name="Gelpke M."/>
            <person name="Goodstein D.M."/>
            <person name="Harafuji N."/>
            <person name="Hastings K.E."/>
            <person name="Ho I."/>
            <person name="Hotta K."/>
            <person name="Huang W."/>
            <person name="Kawashima T."/>
            <person name="Lemaire P."/>
            <person name="Martinez D."/>
            <person name="Meinertzhagen I.A."/>
            <person name="Necula S."/>
            <person name="Nonaka M."/>
            <person name="Putnam N."/>
            <person name="Rash S."/>
            <person name="Saiga H."/>
            <person name="Satake M."/>
            <person name="Terry A."/>
            <person name="Yamada L."/>
            <person name="Wang H.G."/>
            <person name="Awazu S."/>
            <person name="Azumi K."/>
            <person name="Boore J."/>
            <person name="Branno M."/>
            <person name="Chin-Bow S."/>
            <person name="DeSantis R."/>
            <person name="Doyle S."/>
            <person name="Francino P."/>
            <person name="Keys D.N."/>
            <person name="Haga S."/>
            <person name="Hayashi H."/>
            <person name="Hino K."/>
            <person name="Imai K.S."/>
            <person name="Inaba K."/>
            <person name="Kano S."/>
            <person name="Kobayashi K."/>
            <person name="Kobayashi M."/>
            <person name="Lee B.I."/>
            <person name="Makabe K.W."/>
            <person name="Manohar C."/>
            <person name="Matassi G."/>
            <person name="Medina M."/>
            <person name="Mochizuki Y."/>
            <person name="Mount S."/>
            <person name="Morishita T."/>
            <person name="Miura S."/>
            <person name="Nakayama A."/>
            <person name="Nishizaka S."/>
            <person name="Nomoto H."/>
            <person name="Ohta F."/>
            <person name="Oishi K."/>
            <person name="Rigoutsos I."/>
            <person name="Sano M."/>
            <person name="Sasaki A."/>
            <person name="Sasakura Y."/>
            <person name="Shoguchi E."/>
            <person name="Shin-i T."/>
            <person name="Spagnuolo A."/>
            <person name="Stainier D."/>
            <person name="Suzuki M.M."/>
            <person name="Tassy O."/>
            <person name="Takatori N."/>
            <person name="Tokuoka M."/>
            <person name="Yagi K."/>
            <person name="Yoshizaki F."/>
            <person name="Wada S."/>
            <person name="Zhang C."/>
            <person name="Hyatt P.D."/>
            <person name="Larimer F."/>
            <person name="Detter C."/>
            <person name="Doggett N."/>
            <person name="Glavina T."/>
            <person name="Hawkins T."/>
            <person name="Richardson P."/>
            <person name="Lucas S."/>
            <person name="Kohara Y."/>
            <person name="Levine M."/>
            <person name="Satoh N."/>
            <person name="Rokhsar D.S."/>
        </authorList>
    </citation>
    <scope>NUCLEOTIDE SEQUENCE [LARGE SCALE GENOMIC DNA]</scope>
</reference>
<reference evidence="5" key="4">
    <citation type="submission" date="2025-09" db="UniProtKB">
        <authorList>
            <consortium name="Ensembl"/>
        </authorList>
    </citation>
    <scope>IDENTIFICATION</scope>
</reference>
<accession>F6SAU0</accession>
<dbReference type="OMA" id="MYPNIRC"/>
<dbReference type="GO" id="GO:0051923">
    <property type="term" value="P:sulfation"/>
    <property type="evidence" value="ECO:0000318"/>
    <property type="project" value="GO_Central"/>
</dbReference>
<feature type="domain" description="Sulfotransferase" evidence="4">
    <location>
        <begin position="17"/>
        <end position="211"/>
    </location>
</feature>
<evidence type="ECO:0000256" key="1">
    <source>
        <dbReference type="ARBA" id="ARBA00005771"/>
    </source>
</evidence>
<sequence length="217" mass="25647">MPFSYLETGTPIKFEVVNKLPLSRRVFSTHLDAQLVNLKKIKESGAKVIYCIRNPKDQAVSWYHMYPNIRCIDHPNFKEICPKTWEEFFNMYTSGKQPLFTRDGGWYPDHVMSWYQHRDDVMFVVYEEMKRDPVKQILRIADFLNIPATLERVEEIASMTSFSKMSAELKDRAPADNFYRKGEVGDWKNYFSDEQSKLMDKLIQEKLGNTGIKFIYE</sequence>
<keyword evidence="6" id="KW-1185">Reference proteome</keyword>
<name>F6SAU0_CIOIN</name>
<comment type="similarity">
    <text evidence="1 3">Belongs to the sulfotransferase 1 family.</text>
</comment>
<keyword evidence="2 3" id="KW-0808">Transferase</keyword>
<evidence type="ECO:0000256" key="3">
    <source>
        <dbReference type="RuleBase" id="RU361155"/>
    </source>
</evidence>